<evidence type="ECO:0000313" key="7">
    <source>
        <dbReference type="Proteomes" id="UP001321473"/>
    </source>
</evidence>
<dbReference type="Gene3D" id="3.40.1790.10">
    <property type="entry name" value="Indigoidine synthase domain"/>
    <property type="match status" value="1"/>
</dbReference>
<dbReference type="InterPro" id="IPR022830">
    <property type="entry name" value="Indigdn_synthA-like"/>
</dbReference>
<dbReference type="SUPFAM" id="SSF110581">
    <property type="entry name" value="Indigoidine synthase A-like"/>
    <property type="match status" value="1"/>
</dbReference>
<keyword evidence="3" id="KW-0464">Manganese</keyword>
<evidence type="ECO:0000256" key="5">
    <source>
        <dbReference type="ARBA" id="ARBA00023295"/>
    </source>
</evidence>
<dbReference type="GO" id="GO:0004730">
    <property type="term" value="F:pseudouridylate synthase activity"/>
    <property type="evidence" value="ECO:0007669"/>
    <property type="project" value="InterPro"/>
</dbReference>
<protein>
    <submittedName>
        <fullName evidence="6">Uncharacterized protein</fullName>
    </submittedName>
</protein>
<keyword evidence="1" id="KW-0479">Metal-binding</keyword>
<keyword evidence="4" id="KW-0456">Lyase</keyword>
<keyword evidence="5" id="KW-0326">Glycosidase</keyword>
<organism evidence="6 7">
    <name type="scientific">Amblyomma americanum</name>
    <name type="common">Lone star tick</name>
    <dbReference type="NCBI Taxonomy" id="6943"/>
    <lineage>
        <taxon>Eukaryota</taxon>
        <taxon>Metazoa</taxon>
        <taxon>Ecdysozoa</taxon>
        <taxon>Arthropoda</taxon>
        <taxon>Chelicerata</taxon>
        <taxon>Arachnida</taxon>
        <taxon>Acari</taxon>
        <taxon>Parasitiformes</taxon>
        <taxon>Ixodida</taxon>
        <taxon>Ixodoidea</taxon>
        <taxon>Ixodidae</taxon>
        <taxon>Amblyomminae</taxon>
        <taxon>Amblyomma</taxon>
    </lineage>
</organism>
<dbReference type="InterPro" id="IPR007342">
    <property type="entry name" value="PsuG"/>
</dbReference>
<dbReference type="Pfam" id="PF04227">
    <property type="entry name" value="Indigoidine_A"/>
    <property type="match status" value="1"/>
</dbReference>
<name>A0AAQ4DY31_AMBAM</name>
<reference evidence="6 7" key="1">
    <citation type="journal article" date="2023" name="Arcadia Sci">
        <title>De novo assembly of a long-read Amblyomma americanum tick genome.</title>
        <authorList>
            <person name="Chou S."/>
            <person name="Poskanzer K.E."/>
            <person name="Rollins M."/>
            <person name="Thuy-Boun P.S."/>
        </authorList>
    </citation>
    <scope>NUCLEOTIDE SEQUENCE [LARGE SCALE GENOMIC DNA]</scope>
    <source>
        <strain evidence="6">F_SG_1</strain>
        <tissue evidence="6">Salivary glands</tissue>
    </source>
</reference>
<keyword evidence="2" id="KW-0378">Hydrolase</keyword>
<comment type="caution">
    <text evidence="6">The sequence shown here is derived from an EMBL/GenBank/DDBJ whole genome shotgun (WGS) entry which is preliminary data.</text>
</comment>
<dbReference type="PANTHER" id="PTHR42909">
    <property type="entry name" value="ZGC:136858"/>
    <property type="match status" value="1"/>
</dbReference>
<dbReference type="GO" id="GO:0046872">
    <property type="term" value="F:metal ion binding"/>
    <property type="evidence" value="ECO:0007669"/>
    <property type="project" value="UniProtKB-KW"/>
</dbReference>
<dbReference type="PANTHER" id="PTHR42909:SF1">
    <property type="entry name" value="CARBOHYDRATE KINASE PFKB DOMAIN-CONTAINING PROTEIN"/>
    <property type="match status" value="1"/>
</dbReference>
<evidence type="ECO:0000256" key="2">
    <source>
        <dbReference type="ARBA" id="ARBA00022801"/>
    </source>
</evidence>
<dbReference type="Proteomes" id="UP001321473">
    <property type="component" value="Unassembled WGS sequence"/>
</dbReference>
<dbReference type="GO" id="GO:0005737">
    <property type="term" value="C:cytoplasm"/>
    <property type="evidence" value="ECO:0007669"/>
    <property type="project" value="TreeGrafter"/>
</dbReference>
<evidence type="ECO:0000256" key="4">
    <source>
        <dbReference type="ARBA" id="ARBA00023239"/>
    </source>
</evidence>
<gene>
    <name evidence="6" type="ORF">V5799_005848</name>
</gene>
<evidence type="ECO:0000313" key="6">
    <source>
        <dbReference type="EMBL" id="KAK8767371.1"/>
    </source>
</evidence>
<evidence type="ECO:0000256" key="3">
    <source>
        <dbReference type="ARBA" id="ARBA00023211"/>
    </source>
</evidence>
<accession>A0AAQ4DY31</accession>
<dbReference type="GO" id="GO:0016798">
    <property type="term" value="F:hydrolase activity, acting on glycosyl bonds"/>
    <property type="evidence" value="ECO:0007669"/>
    <property type="project" value="UniProtKB-KW"/>
</dbReference>
<dbReference type="AlphaFoldDB" id="A0AAQ4DY31"/>
<keyword evidence="7" id="KW-1185">Reference proteome</keyword>
<sequence length="88" mass="9272">MEDAVQQALRESEAADLTGNTVTPFILHKLTECTAGASLRANIALIKNNAAVAADIAGALAKIEGDQKRRSLFRPAIPRQPAPPVAKP</sequence>
<evidence type="ECO:0000256" key="1">
    <source>
        <dbReference type="ARBA" id="ARBA00022723"/>
    </source>
</evidence>
<dbReference type="EMBL" id="JARKHS020025535">
    <property type="protein sequence ID" value="KAK8767371.1"/>
    <property type="molecule type" value="Genomic_DNA"/>
</dbReference>
<proteinExistence type="predicted"/>